<name>A0ABU1WR37_9BURK</name>
<evidence type="ECO:0000313" key="3">
    <source>
        <dbReference type="Proteomes" id="UP001265700"/>
    </source>
</evidence>
<keyword evidence="3" id="KW-1185">Reference proteome</keyword>
<dbReference type="Pfam" id="PF19583">
    <property type="entry name" value="ODP"/>
    <property type="match status" value="1"/>
</dbReference>
<organism evidence="2 3">
    <name type="scientific">Hydrogenophaga palleronii</name>
    <dbReference type="NCBI Taxonomy" id="65655"/>
    <lineage>
        <taxon>Bacteria</taxon>
        <taxon>Pseudomonadati</taxon>
        <taxon>Pseudomonadota</taxon>
        <taxon>Betaproteobacteria</taxon>
        <taxon>Burkholderiales</taxon>
        <taxon>Comamonadaceae</taxon>
        <taxon>Hydrogenophaga</taxon>
    </lineage>
</organism>
<dbReference type="InterPro" id="IPR045761">
    <property type="entry name" value="ODP_dom"/>
</dbReference>
<comment type="caution">
    <text evidence="2">The sequence shown here is derived from an EMBL/GenBank/DDBJ whole genome shotgun (WGS) entry which is preliminary data.</text>
</comment>
<proteinExistence type="predicted"/>
<feature type="domain" description="ODP" evidence="1">
    <location>
        <begin position="26"/>
        <end position="217"/>
    </location>
</feature>
<dbReference type="InterPro" id="IPR036866">
    <property type="entry name" value="RibonucZ/Hydroxyglut_hydro"/>
</dbReference>
<accession>A0ABU1WR37</accession>
<dbReference type="PANTHER" id="PTHR43717">
    <property type="entry name" value="ANAEROBIC NITRIC OXIDE REDUCTASE FLAVORUBREDOXIN"/>
    <property type="match status" value="1"/>
</dbReference>
<gene>
    <name evidence="2" type="ORF">J2W49_003485</name>
</gene>
<reference evidence="2 3" key="1">
    <citation type="submission" date="2023-07" db="EMBL/GenBank/DDBJ databases">
        <title>Sorghum-associated microbial communities from plants grown in Nebraska, USA.</title>
        <authorList>
            <person name="Schachtman D."/>
        </authorList>
    </citation>
    <scope>NUCLEOTIDE SEQUENCE [LARGE SCALE GENOMIC DNA]</scope>
    <source>
        <strain evidence="2 3">4249</strain>
    </source>
</reference>
<dbReference type="SUPFAM" id="SSF56281">
    <property type="entry name" value="Metallo-hydrolase/oxidoreductase"/>
    <property type="match status" value="1"/>
</dbReference>
<dbReference type="Gene3D" id="3.60.15.10">
    <property type="entry name" value="Ribonuclease Z/Hydroxyacylglutathione hydrolase-like"/>
    <property type="match status" value="1"/>
</dbReference>
<dbReference type="PANTHER" id="PTHR43717:SF1">
    <property type="entry name" value="ANAEROBIC NITRIC OXIDE REDUCTASE FLAVORUBREDOXIN"/>
    <property type="match status" value="1"/>
</dbReference>
<protein>
    <submittedName>
        <fullName evidence="2">Flavorubredoxin</fullName>
    </submittedName>
</protein>
<dbReference type="EMBL" id="JAVDWU010000007">
    <property type="protein sequence ID" value="MDR7151509.1"/>
    <property type="molecule type" value="Genomic_DNA"/>
</dbReference>
<evidence type="ECO:0000259" key="1">
    <source>
        <dbReference type="Pfam" id="PF19583"/>
    </source>
</evidence>
<dbReference type="RefSeq" id="WP_310319014.1">
    <property type="nucleotide sequence ID" value="NZ_JAVDWU010000007.1"/>
</dbReference>
<sequence>MSNTRIDEITEDIFRISTYVPDYNLEFNQFLVRDAQPLLYHTGMGFLFPAVQEAVAKLIAPTDLRWVGFSHFEQDECGSLTQWLAVAPQAQPVCNMVSALVNVNDATDRENRIFQDGEVFSTGKHRFRFLSTPHVPHGWDASLLFEETKGVLFCSDLFTHSGEQAALADDIADKAHKDLLEQQQGPFRDFMAYNATTDATLSSLAELNPTVLAVMHGSSLAGDGAAAIQDLRRSLRSVLGSSG</sequence>
<dbReference type="Proteomes" id="UP001265700">
    <property type="component" value="Unassembled WGS sequence"/>
</dbReference>
<evidence type="ECO:0000313" key="2">
    <source>
        <dbReference type="EMBL" id="MDR7151509.1"/>
    </source>
</evidence>